<dbReference type="Pfam" id="PF12796">
    <property type="entry name" value="Ank_2"/>
    <property type="match status" value="1"/>
</dbReference>
<reference evidence="3 4" key="1">
    <citation type="submission" date="2015-03" db="EMBL/GenBank/DDBJ databases">
        <title>Comparative analysis of the OM43 clade including a novel species from Red Sea uncovers genomic and metabolic diversity among marine methylotrophs.</title>
        <authorList>
            <person name="Jimenez-Infante F."/>
            <person name="Ngugi D.K."/>
            <person name="Vinu M."/>
            <person name="Alam I."/>
            <person name="Kamau A."/>
            <person name="Blom J."/>
            <person name="Bajic V.B."/>
            <person name="Stingl U."/>
        </authorList>
    </citation>
    <scope>NUCLEOTIDE SEQUENCE [LARGE SCALE GENOMIC DNA]</scope>
    <source>
        <strain evidence="3 4">MBRSH7</strain>
    </source>
</reference>
<dbReference type="Proteomes" id="UP000066549">
    <property type="component" value="Chromosome"/>
</dbReference>
<dbReference type="Gene3D" id="1.25.40.20">
    <property type="entry name" value="Ankyrin repeat-containing domain"/>
    <property type="match status" value="1"/>
</dbReference>
<dbReference type="EMBL" id="CP011002">
    <property type="protein sequence ID" value="AKO65451.1"/>
    <property type="molecule type" value="Genomic_DNA"/>
</dbReference>
<dbReference type="InterPro" id="IPR036770">
    <property type="entry name" value="Ankyrin_rpt-contain_sf"/>
</dbReference>
<sequence length="158" mass="17765">MKKLFSLFLLILSLNTFAGLTDPEELEFTGALNDGDLKTVKMYVEEKAVPLEDKYFAWTPFLITAAKNQFEILKYLTEKGADINYIHPVTRMTGFHHAAFNGNKEMAKYLAEKGIDINKKLKGDVSIVRALKDDGKEDMAKFLITLGVSEEGCEGKCF</sequence>
<gene>
    <name evidence="3" type="ORF">VI33_01440</name>
</gene>
<dbReference type="InterPro" id="IPR002110">
    <property type="entry name" value="Ankyrin_rpt"/>
</dbReference>
<evidence type="ECO:0000313" key="3">
    <source>
        <dbReference type="EMBL" id="AKO65451.1"/>
    </source>
</evidence>
<feature type="repeat" description="ANK" evidence="1">
    <location>
        <begin position="90"/>
        <end position="122"/>
    </location>
</feature>
<keyword evidence="2" id="KW-0732">Signal</keyword>
<organism evidence="3 4">
    <name type="scientific">Methylophilales bacterium MBRS-H7</name>
    <dbReference type="NCBI Taxonomy" id="1623450"/>
    <lineage>
        <taxon>Bacteria</taxon>
        <taxon>Pseudomonadati</taxon>
        <taxon>Pseudomonadota</taxon>
        <taxon>Betaproteobacteria</taxon>
        <taxon>Nitrosomonadales</taxon>
        <taxon>OM43 clade</taxon>
    </lineage>
</organism>
<evidence type="ECO:0000256" key="2">
    <source>
        <dbReference type="SAM" id="SignalP"/>
    </source>
</evidence>
<dbReference type="PANTHER" id="PTHR44207">
    <property type="entry name" value="SURFACE ANTIGEN BSPA-LIKE-RELATED"/>
    <property type="match status" value="1"/>
</dbReference>
<feature type="repeat" description="ANK" evidence="1">
    <location>
        <begin position="56"/>
        <end position="88"/>
    </location>
</feature>
<feature type="chain" id="PRO_5005206272" evidence="2">
    <location>
        <begin position="19"/>
        <end position="158"/>
    </location>
</feature>
<evidence type="ECO:0000313" key="4">
    <source>
        <dbReference type="Proteomes" id="UP000066549"/>
    </source>
</evidence>
<dbReference type="PROSITE" id="PS50088">
    <property type="entry name" value="ANK_REPEAT"/>
    <property type="match status" value="2"/>
</dbReference>
<name>A0A0H4IWV5_9PROT</name>
<accession>A0A0H4IWV5</accession>
<dbReference type="PANTHER" id="PTHR44207:SF2">
    <property type="entry name" value="REPEAT PROTEIN, PUTATIVE-RELATED"/>
    <property type="match status" value="1"/>
</dbReference>
<dbReference type="AlphaFoldDB" id="A0A0H4IWV5"/>
<dbReference type="PROSITE" id="PS50297">
    <property type="entry name" value="ANK_REP_REGION"/>
    <property type="match status" value="1"/>
</dbReference>
<dbReference type="SUPFAM" id="SSF48403">
    <property type="entry name" value="Ankyrin repeat"/>
    <property type="match status" value="1"/>
</dbReference>
<dbReference type="SMART" id="SM00248">
    <property type="entry name" value="ANK"/>
    <property type="match status" value="2"/>
</dbReference>
<proteinExistence type="predicted"/>
<dbReference type="OrthoDB" id="198309at2"/>
<keyword evidence="4" id="KW-1185">Reference proteome</keyword>
<protein>
    <submittedName>
        <fullName evidence="3">Ankyrin</fullName>
    </submittedName>
</protein>
<feature type="signal peptide" evidence="2">
    <location>
        <begin position="1"/>
        <end position="18"/>
    </location>
</feature>
<evidence type="ECO:0000256" key="1">
    <source>
        <dbReference type="PROSITE-ProRule" id="PRU00023"/>
    </source>
</evidence>
<keyword evidence="1" id="KW-0040">ANK repeat</keyword>